<dbReference type="Proteomes" id="UP001157439">
    <property type="component" value="Unassembled WGS sequence"/>
</dbReference>
<dbReference type="InterPro" id="IPR007433">
    <property type="entry name" value="DUF481"/>
</dbReference>
<evidence type="ECO:0000313" key="2">
    <source>
        <dbReference type="EMBL" id="GLS83076.1"/>
    </source>
</evidence>
<feature type="chain" id="PRO_5041305579" description="DUF481 domain-containing protein" evidence="1">
    <location>
        <begin position="19"/>
        <end position="254"/>
    </location>
</feature>
<evidence type="ECO:0008006" key="4">
    <source>
        <dbReference type="Google" id="ProtNLM"/>
    </source>
</evidence>
<organism evidence="2 3">
    <name type="scientific">Paraferrimonas haliotis</name>
    <dbReference type="NCBI Taxonomy" id="2013866"/>
    <lineage>
        <taxon>Bacteria</taxon>
        <taxon>Pseudomonadati</taxon>
        <taxon>Pseudomonadota</taxon>
        <taxon>Gammaproteobacteria</taxon>
        <taxon>Alteromonadales</taxon>
        <taxon>Ferrimonadaceae</taxon>
        <taxon>Paraferrimonas</taxon>
    </lineage>
</organism>
<sequence length="254" mass="28183">MKRTLIAAALMVPAMAMAEEVKPSFSGEAELGATITSGNTKTTSVKGKIDVNHHISNWDNQYLLEGLYKDDTQKDENDVEQRVKTAENYRALVQGNYRFTETNYLFINGTYEVDEFGGYDWRGKGSAGYGHRFYENGSTILDVEIGPGYVTTQYPAKGDGTADNPFIESRRDQEWVAHGKLNFSTDISDSATFKQLFIVDAGNRVDARSETSISASLVGSLAMKVAVVVKYNSDPEPTFKNTDTETNVTLLYKF</sequence>
<keyword evidence="3" id="KW-1185">Reference proteome</keyword>
<dbReference type="AlphaFoldDB" id="A0AA37WYH0"/>
<feature type="signal peptide" evidence="1">
    <location>
        <begin position="1"/>
        <end position="18"/>
    </location>
</feature>
<proteinExistence type="predicted"/>
<protein>
    <recommendedName>
        <fullName evidence="4">DUF481 domain-containing protein</fullName>
    </recommendedName>
</protein>
<keyword evidence="1" id="KW-0732">Signal</keyword>
<accession>A0AA37WYH0</accession>
<name>A0AA37WYH0_9GAMM</name>
<dbReference type="EMBL" id="BSPO01000002">
    <property type="protein sequence ID" value="GLS83076.1"/>
    <property type="molecule type" value="Genomic_DNA"/>
</dbReference>
<comment type="caution">
    <text evidence="2">The sequence shown here is derived from an EMBL/GenBank/DDBJ whole genome shotgun (WGS) entry which is preliminary data.</text>
</comment>
<reference evidence="2 3" key="1">
    <citation type="journal article" date="2014" name="Int. J. Syst. Evol. Microbiol.">
        <title>Complete genome sequence of Corynebacterium casei LMG S-19264T (=DSM 44701T), isolated from a smear-ripened cheese.</title>
        <authorList>
            <consortium name="US DOE Joint Genome Institute (JGI-PGF)"/>
            <person name="Walter F."/>
            <person name="Albersmeier A."/>
            <person name="Kalinowski J."/>
            <person name="Ruckert C."/>
        </authorList>
    </citation>
    <scope>NUCLEOTIDE SEQUENCE [LARGE SCALE GENOMIC DNA]</scope>
    <source>
        <strain evidence="2 3">NBRC 112785</strain>
    </source>
</reference>
<dbReference type="RefSeq" id="WP_095497355.1">
    <property type="nucleotide sequence ID" value="NZ_BSPO01000002.1"/>
</dbReference>
<gene>
    <name evidence="2" type="ORF">GCM10007894_10530</name>
</gene>
<dbReference type="Pfam" id="PF04338">
    <property type="entry name" value="DUF481"/>
    <property type="match status" value="1"/>
</dbReference>
<evidence type="ECO:0000256" key="1">
    <source>
        <dbReference type="SAM" id="SignalP"/>
    </source>
</evidence>
<evidence type="ECO:0000313" key="3">
    <source>
        <dbReference type="Proteomes" id="UP001157439"/>
    </source>
</evidence>